<sequence length="127" mass="14143">MELAQHASLVMSTLDEAINSLDNVDYFLDYLHSVGKMHLKVPGFKREYFWKIEKPFLLAVKETLEDRYTENMEVIYKITVKFILETLVAGYDSALASSDIPNGNASASAAASSSNAMNESKITNGEQ</sequence>
<evidence type="ECO:0000256" key="2">
    <source>
        <dbReference type="ARBA" id="ARBA00022723"/>
    </source>
</evidence>
<evidence type="ECO:0000256" key="1">
    <source>
        <dbReference type="ARBA" id="ARBA00022617"/>
    </source>
</evidence>
<dbReference type="EMBL" id="NCKU01003060">
    <property type="protein sequence ID" value="RWS08260.1"/>
    <property type="molecule type" value="Genomic_DNA"/>
</dbReference>
<feature type="domain" description="Globin" evidence="6">
    <location>
        <begin position="3"/>
        <end position="72"/>
    </location>
</feature>
<reference evidence="7 8" key="1">
    <citation type="journal article" date="2018" name="Gigascience">
        <title>Genomes of trombidid mites reveal novel predicted allergens and laterally-transferred genes associated with secondary metabolism.</title>
        <authorList>
            <person name="Dong X."/>
            <person name="Chaisiri K."/>
            <person name="Xia D."/>
            <person name="Armstrong S.D."/>
            <person name="Fang Y."/>
            <person name="Donnelly M.J."/>
            <person name="Kadowaki T."/>
            <person name="McGarry J.W."/>
            <person name="Darby A.C."/>
            <person name="Makepeace B.L."/>
        </authorList>
    </citation>
    <scope>NUCLEOTIDE SEQUENCE [LARGE SCALE GENOMIC DNA]</scope>
    <source>
        <strain evidence="7">UoL-WK</strain>
    </source>
</reference>
<keyword evidence="4" id="KW-0813">Transport</keyword>
<dbReference type="InterPro" id="IPR012292">
    <property type="entry name" value="Globin/Proto"/>
</dbReference>
<keyword evidence="1 4" id="KW-0349">Heme</keyword>
<dbReference type="AlphaFoldDB" id="A0A443QZ06"/>
<comment type="caution">
    <text evidence="7">The sequence shown here is derived from an EMBL/GenBank/DDBJ whole genome shotgun (WGS) entry which is preliminary data.</text>
</comment>
<keyword evidence="4" id="KW-0561">Oxygen transport</keyword>
<keyword evidence="2" id="KW-0479">Metal-binding</keyword>
<dbReference type="GO" id="GO:0046872">
    <property type="term" value="F:metal ion binding"/>
    <property type="evidence" value="ECO:0007669"/>
    <property type="project" value="UniProtKB-KW"/>
</dbReference>
<dbReference type="GO" id="GO:0020037">
    <property type="term" value="F:heme binding"/>
    <property type="evidence" value="ECO:0007669"/>
    <property type="project" value="InterPro"/>
</dbReference>
<dbReference type="Pfam" id="PF00042">
    <property type="entry name" value="Globin"/>
    <property type="match status" value="1"/>
</dbReference>
<dbReference type="PANTHER" id="PTHR46458:SF5">
    <property type="entry name" value="GLOBIN FAMILY PROFILE DOMAIN-CONTAINING PROTEIN"/>
    <property type="match status" value="1"/>
</dbReference>
<feature type="compositionally biased region" description="Low complexity" evidence="5">
    <location>
        <begin position="104"/>
        <end position="116"/>
    </location>
</feature>
<keyword evidence="3" id="KW-0408">Iron</keyword>
<feature type="region of interest" description="Disordered" evidence="5">
    <location>
        <begin position="98"/>
        <end position="127"/>
    </location>
</feature>
<protein>
    <submittedName>
        <fullName evidence="7">Neuroglobin-like protein</fullName>
    </submittedName>
</protein>
<comment type="similarity">
    <text evidence="4">Belongs to the globin family.</text>
</comment>
<organism evidence="7 8">
    <name type="scientific">Dinothrombium tinctorium</name>
    <dbReference type="NCBI Taxonomy" id="1965070"/>
    <lineage>
        <taxon>Eukaryota</taxon>
        <taxon>Metazoa</taxon>
        <taxon>Ecdysozoa</taxon>
        <taxon>Arthropoda</taxon>
        <taxon>Chelicerata</taxon>
        <taxon>Arachnida</taxon>
        <taxon>Acari</taxon>
        <taxon>Acariformes</taxon>
        <taxon>Trombidiformes</taxon>
        <taxon>Prostigmata</taxon>
        <taxon>Anystina</taxon>
        <taxon>Parasitengona</taxon>
        <taxon>Trombidioidea</taxon>
        <taxon>Trombidiidae</taxon>
        <taxon>Dinothrombium</taxon>
    </lineage>
</organism>
<feature type="compositionally biased region" description="Polar residues" evidence="5">
    <location>
        <begin position="117"/>
        <end position="127"/>
    </location>
</feature>
<dbReference type="GO" id="GO:0019825">
    <property type="term" value="F:oxygen binding"/>
    <property type="evidence" value="ECO:0007669"/>
    <property type="project" value="InterPro"/>
</dbReference>
<dbReference type="STRING" id="1965070.A0A443QZ06"/>
<dbReference type="PANTHER" id="PTHR46458">
    <property type="entry name" value="BLR2807 PROTEIN"/>
    <property type="match status" value="1"/>
</dbReference>
<name>A0A443QZ06_9ACAR</name>
<dbReference type="OrthoDB" id="6344802at2759"/>
<dbReference type="InterPro" id="IPR000971">
    <property type="entry name" value="Globin"/>
</dbReference>
<evidence type="ECO:0000313" key="7">
    <source>
        <dbReference type="EMBL" id="RWS08260.1"/>
    </source>
</evidence>
<proteinExistence type="inferred from homology"/>
<dbReference type="SUPFAM" id="SSF46458">
    <property type="entry name" value="Globin-like"/>
    <property type="match status" value="1"/>
</dbReference>
<dbReference type="Proteomes" id="UP000285301">
    <property type="component" value="Unassembled WGS sequence"/>
</dbReference>
<evidence type="ECO:0000256" key="3">
    <source>
        <dbReference type="ARBA" id="ARBA00023004"/>
    </source>
</evidence>
<dbReference type="InterPro" id="IPR050532">
    <property type="entry name" value="Globin-like_OT"/>
</dbReference>
<dbReference type="InterPro" id="IPR009050">
    <property type="entry name" value="Globin-like_sf"/>
</dbReference>
<keyword evidence="8" id="KW-1185">Reference proteome</keyword>
<evidence type="ECO:0000256" key="4">
    <source>
        <dbReference type="RuleBase" id="RU000356"/>
    </source>
</evidence>
<evidence type="ECO:0000259" key="6">
    <source>
        <dbReference type="Pfam" id="PF00042"/>
    </source>
</evidence>
<accession>A0A443QZ06</accession>
<dbReference type="GO" id="GO:0005344">
    <property type="term" value="F:oxygen carrier activity"/>
    <property type="evidence" value="ECO:0007669"/>
    <property type="project" value="UniProtKB-KW"/>
</dbReference>
<evidence type="ECO:0000313" key="8">
    <source>
        <dbReference type="Proteomes" id="UP000285301"/>
    </source>
</evidence>
<evidence type="ECO:0000256" key="5">
    <source>
        <dbReference type="SAM" id="MobiDB-lite"/>
    </source>
</evidence>
<dbReference type="Gene3D" id="1.10.490.10">
    <property type="entry name" value="Globins"/>
    <property type="match status" value="1"/>
</dbReference>
<gene>
    <name evidence="7" type="ORF">B4U79_14719</name>
</gene>